<protein>
    <submittedName>
        <fullName evidence="2">Recombinase (RecA) and ATPase domain of putativeATP-dependent protease</fullName>
    </submittedName>
</protein>
<sequence length="78" mass="8466">MPQSPRPLANAQAETPPSRRRLPVSYPEMGCASNGLQSALMREQTHAEKTGMCTRPSPQEALSLLDRGPQAIQAAQHD</sequence>
<reference evidence="2 3" key="1">
    <citation type="journal article" date="2015" name="Mol. Biochem. Parasitol.">
        <title>Identification of polymorphic genes for use in assemblage B genotyping assays through comparative genomics of multiple assemblage B Giardia duodenalis isolates.</title>
        <authorList>
            <person name="Wielinga C."/>
            <person name="Thompson R.C."/>
            <person name="Monis P."/>
            <person name="Ryan U."/>
        </authorList>
    </citation>
    <scope>NUCLEOTIDE SEQUENCE [LARGE SCALE GENOMIC DNA]</scope>
    <source>
        <strain evidence="2 3">BAH15c1</strain>
    </source>
</reference>
<dbReference type="AlphaFoldDB" id="A0A132NML2"/>
<dbReference type="GO" id="GO:0006508">
    <property type="term" value="P:proteolysis"/>
    <property type="evidence" value="ECO:0007669"/>
    <property type="project" value="UniProtKB-KW"/>
</dbReference>
<organism evidence="2 3">
    <name type="scientific">Giardia duodenalis assemblage B</name>
    <dbReference type="NCBI Taxonomy" id="1394984"/>
    <lineage>
        <taxon>Eukaryota</taxon>
        <taxon>Metamonada</taxon>
        <taxon>Diplomonadida</taxon>
        <taxon>Hexamitidae</taxon>
        <taxon>Giardiinae</taxon>
        <taxon>Giardia</taxon>
    </lineage>
</organism>
<keyword evidence="2" id="KW-0645">Protease</keyword>
<dbReference type="GO" id="GO:0008233">
    <property type="term" value="F:peptidase activity"/>
    <property type="evidence" value="ECO:0007669"/>
    <property type="project" value="UniProtKB-KW"/>
</dbReference>
<comment type="caution">
    <text evidence="2">The sequence shown here is derived from an EMBL/GenBank/DDBJ whole genome shotgun (WGS) entry which is preliminary data.</text>
</comment>
<name>A0A132NML2_GIAIN</name>
<accession>A0A132NML2</accession>
<feature type="region of interest" description="Disordered" evidence="1">
    <location>
        <begin position="1"/>
        <end position="24"/>
    </location>
</feature>
<dbReference type="Proteomes" id="UP000070089">
    <property type="component" value="Unassembled WGS sequence"/>
</dbReference>
<dbReference type="EMBL" id="JXTI01000208">
    <property type="protein sequence ID" value="KWX11323.1"/>
    <property type="molecule type" value="Genomic_DNA"/>
</dbReference>
<evidence type="ECO:0000256" key="1">
    <source>
        <dbReference type="SAM" id="MobiDB-lite"/>
    </source>
</evidence>
<dbReference type="VEuPathDB" id="GiardiaDB:QR46_4714"/>
<proteinExistence type="predicted"/>
<gene>
    <name evidence="2" type="ORF">QR46_4714</name>
</gene>
<evidence type="ECO:0000313" key="2">
    <source>
        <dbReference type="EMBL" id="KWX11323.1"/>
    </source>
</evidence>
<evidence type="ECO:0000313" key="3">
    <source>
        <dbReference type="Proteomes" id="UP000070089"/>
    </source>
</evidence>
<keyword evidence="2" id="KW-0378">Hydrolase</keyword>